<dbReference type="InterPro" id="IPR018333">
    <property type="entry name" value="Squalene_cyclase"/>
</dbReference>
<dbReference type="PANTHER" id="PTHR11764:SF57">
    <property type="entry name" value="TIRUCALLADIENOL SYNTHASE-RELATED"/>
    <property type="match status" value="1"/>
</dbReference>
<evidence type="ECO:0000313" key="2">
    <source>
        <dbReference type="EMBL" id="CAH2060359.1"/>
    </source>
</evidence>
<dbReference type="GO" id="GO:0005811">
    <property type="term" value="C:lipid droplet"/>
    <property type="evidence" value="ECO:0007669"/>
    <property type="project" value="InterPro"/>
</dbReference>
<dbReference type="AlphaFoldDB" id="A0AAU9SCQ5"/>
<evidence type="ECO:0000313" key="3">
    <source>
        <dbReference type="Proteomes" id="UP000836841"/>
    </source>
</evidence>
<dbReference type="SUPFAM" id="SSF48239">
    <property type="entry name" value="Terpenoid cyclases/Protein prenyltransferases"/>
    <property type="match status" value="1"/>
</dbReference>
<organism evidence="2 3">
    <name type="scientific">Thlaspi arvense</name>
    <name type="common">Field penny-cress</name>
    <dbReference type="NCBI Taxonomy" id="13288"/>
    <lineage>
        <taxon>Eukaryota</taxon>
        <taxon>Viridiplantae</taxon>
        <taxon>Streptophyta</taxon>
        <taxon>Embryophyta</taxon>
        <taxon>Tracheophyta</taxon>
        <taxon>Spermatophyta</taxon>
        <taxon>Magnoliopsida</taxon>
        <taxon>eudicotyledons</taxon>
        <taxon>Gunneridae</taxon>
        <taxon>Pentapetalae</taxon>
        <taxon>rosids</taxon>
        <taxon>malvids</taxon>
        <taxon>Brassicales</taxon>
        <taxon>Brassicaceae</taxon>
        <taxon>Thlaspideae</taxon>
        <taxon>Thlaspi</taxon>
    </lineage>
</organism>
<dbReference type="InterPro" id="IPR008930">
    <property type="entry name" value="Terpenoid_cyclase/PrenylTrfase"/>
</dbReference>
<accession>A0AAU9SCQ5</accession>
<dbReference type="Pfam" id="PF13249">
    <property type="entry name" value="SQHop_cyclase_N"/>
    <property type="match status" value="1"/>
</dbReference>
<dbReference type="InterPro" id="IPR032697">
    <property type="entry name" value="SQ_cyclase_N"/>
</dbReference>
<dbReference type="GO" id="GO:0016104">
    <property type="term" value="P:triterpenoid biosynthetic process"/>
    <property type="evidence" value="ECO:0007669"/>
    <property type="project" value="InterPro"/>
</dbReference>
<dbReference type="Proteomes" id="UP000836841">
    <property type="component" value="Chromosome 4"/>
</dbReference>
<gene>
    <name evidence="2" type="ORF">TAV2_LOCUS13046</name>
</gene>
<feature type="domain" description="Squalene cyclase N-terminal" evidence="1">
    <location>
        <begin position="124"/>
        <end position="203"/>
    </location>
</feature>
<evidence type="ECO:0000259" key="1">
    <source>
        <dbReference type="Pfam" id="PF13249"/>
    </source>
</evidence>
<dbReference type="GO" id="GO:0042300">
    <property type="term" value="F:beta-amyrin synthase activity"/>
    <property type="evidence" value="ECO:0007669"/>
    <property type="project" value="TreeGrafter"/>
</dbReference>
<dbReference type="Gene3D" id="1.50.10.20">
    <property type="match status" value="1"/>
</dbReference>
<keyword evidence="3" id="KW-1185">Reference proteome</keyword>
<dbReference type="PANTHER" id="PTHR11764">
    <property type="entry name" value="TERPENE CYCLASE/MUTASE FAMILY MEMBER"/>
    <property type="match status" value="1"/>
</dbReference>
<reference evidence="2 3" key="1">
    <citation type="submission" date="2022-03" db="EMBL/GenBank/DDBJ databases">
        <authorList>
            <person name="Nunn A."/>
            <person name="Chopra R."/>
            <person name="Nunn A."/>
            <person name="Contreras Garrido A."/>
        </authorList>
    </citation>
    <scope>NUCLEOTIDE SEQUENCE [LARGE SCALE GENOMIC DNA]</scope>
</reference>
<name>A0AAU9SCQ5_THLAR</name>
<proteinExistence type="predicted"/>
<dbReference type="EMBL" id="OU466860">
    <property type="protein sequence ID" value="CAH2060359.1"/>
    <property type="molecule type" value="Genomic_DNA"/>
</dbReference>
<protein>
    <recommendedName>
        <fullName evidence="1">Squalene cyclase N-terminal domain-containing protein</fullName>
    </recommendedName>
</protein>
<sequence>MGVASSPKELEEVVEARKNFSDNMSNYKASADLLWRMQFLREKKFEQKIPRVRIEGAEKITYEDARTVLRRGILYMAAFQSDDGHWPAENAGCIFFNAPFSIGKRCCVTCTTIRPGWWVGNSHSFISCTVINYICLRMFVEPDHDGQQSACARARKWILDHGGATYTSLFGKTWLSVLGVYEWSGCKPIPPEFWILPSWFPISGATSTSLILQLREELYPQPYTNIVWRQARNQCAKPFNKLIREKAIRTAMELIHYHGEATQYITGGAVPKVFYMLASWVEDQESDYFKKHLGRVPGVDVLLTGLRTCWSKTCFNGCDI</sequence>